<feature type="compositionally biased region" description="Acidic residues" evidence="1">
    <location>
        <begin position="484"/>
        <end position="494"/>
    </location>
</feature>
<dbReference type="InterPro" id="IPR001878">
    <property type="entry name" value="Znf_CCHC"/>
</dbReference>
<dbReference type="InterPro" id="IPR043502">
    <property type="entry name" value="DNA/RNA_pol_sf"/>
</dbReference>
<name>A0A6A4JIC1_APOLU</name>
<proteinExistence type="predicted"/>
<dbReference type="GO" id="GO:0015074">
    <property type="term" value="P:DNA integration"/>
    <property type="evidence" value="ECO:0007669"/>
    <property type="project" value="InterPro"/>
</dbReference>
<dbReference type="InterPro" id="IPR012337">
    <property type="entry name" value="RNaseH-like_sf"/>
</dbReference>
<dbReference type="InterPro" id="IPR008042">
    <property type="entry name" value="Retrotrans_Pao"/>
</dbReference>
<feature type="region of interest" description="Disordered" evidence="1">
    <location>
        <begin position="469"/>
        <end position="500"/>
    </location>
</feature>
<dbReference type="Proteomes" id="UP000466442">
    <property type="component" value="Unassembled WGS sequence"/>
</dbReference>
<protein>
    <submittedName>
        <fullName evidence="2">Uncharacterized protein</fullName>
    </submittedName>
</protein>
<dbReference type="InterPro" id="IPR005312">
    <property type="entry name" value="DUF1759"/>
</dbReference>
<dbReference type="EMBL" id="WIXP02000003">
    <property type="protein sequence ID" value="KAF6213645.1"/>
    <property type="molecule type" value="Genomic_DNA"/>
</dbReference>
<dbReference type="GO" id="GO:0071897">
    <property type="term" value="P:DNA biosynthetic process"/>
    <property type="evidence" value="ECO:0007669"/>
    <property type="project" value="UniProtKB-ARBA"/>
</dbReference>
<feature type="compositionally biased region" description="Basic and acidic residues" evidence="1">
    <location>
        <begin position="39"/>
        <end position="54"/>
    </location>
</feature>
<dbReference type="SMART" id="SM00343">
    <property type="entry name" value="ZnF_C2HC"/>
    <property type="match status" value="2"/>
</dbReference>
<dbReference type="Pfam" id="PF13650">
    <property type="entry name" value="Asp_protease_2"/>
    <property type="match status" value="1"/>
</dbReference>
<evidence type="ECO:0000313" key="2">
    <source>
        <dbReference type="EMBL" id="KAF6213645.1"/>
    </source>
</evidence>
<keyword evidence="3" id="KW-1185">Reference proteome</keyword>
<feature type="region of interest" description="Disordered" evidence="1">
    <location>
        <begin position="35"/>
        <end position="72"/>
    </location>
</feature>
<dbReference type="SUPFAM" id="SSF56672">
    <property type="entry name" value="DNA/RNA polymerases"/>
    <property type="match status" value="1"/>
</dbReference>
<dbReference type="OrthoDB" id="6628778at2759"/>
<organism evidence="2 3">
    <name type="scientific">Apolygus lucorum</name>
    <name type="common">Small green plant bug</name>
    <name type="synonym">Lygocoris lucorum</name>
    <dbReference type="NCBI Taxonomy" id="248454"/>
    <lineage>
        <taxon>Eukaryota</taxon>
        <taxon>Metazoa</taxon>
        <taxon>Ecdysozoa</taxon>
        <taxon>Arthropoda</taxon>
        <taxon>Hexapoda</taxon>
        <taxon>Insecta</taxon>
        <taxon>Pterygota</taxon>
        <taxon>Neoptera</taxon>
        <taxon>Paraneoptera</taxon>
        <taxon>Hemiptera</taxon>
        <taxon>Heteroptera</taxon>
        <taxon>Panheteroptera</taxon>
        <taxon>Cimicomorpha</taxon>
        <taxon>Miridae</taxon>
        <taxon>Mirini</taxon>
        <taxon>Apolygus</taxon>
    </lineage>
</organism>
<dbReference type="PROSITE" id="PS50994">
    <property type="entry name" value="INTEGRASE"/>
    <property type="match status" value="1"/>
</dbReference>
<dbReference type="InterPro" id="IPR043128">
    <property type="entry name" value="Rev_trsase/Diguanyl_cyclase"/>
</dbReference>
<dbReference type="Gene3D" id="2.40.70.10">
    <property type="entry name" value="Acid Proteases"/>
    <property type="match status" value="1"/>
</dbReference>
<dbReference type="Pfam" id="PF05380">
    <property type="entry name" value="Peptidase_A17"/>
    <property type="match status" value="1"/>
</dbReference>
<feature type="compositionally biased region" description="Polar residues" evidence="1">
    <location>
        <begin position="109"/>
        <end position="132"/>
    </location>
</feature>
<sequence length="1808" mass="206377">MASTSKEIPSEANAVMDDRRELNLRSRVVNIVTSTTPERVLENRGADRKSDRSSRRTGRSSSSTSTIRRRDVEQLRLELQQEEEKEAKERQVRQADRERRLRALELAISNGSESSRTRASVGQNSDTNSVESNGRVVSWVDESRRNLNLGLCSGLDVSHTQFQHQSRPPLGNEVSVDELKGWIARKNTTFELPNFDGDPAQWPLFISMYRRSTESGRYTEDENLVRLQKALKGAAREHIEPLLFLPGGLGRVIDRLQRRYGRPDAIAREVMTKLEKVKNMGEDGLTGLDEMAAVVDNAVTTVALVGRSEYLYNPVILNILVSKLNVFLKLQWGEHVTRLGDGPVSLERFNDWLQDKVEAIGNAGAWDIAIQSAGETCKQGERSKSETKEDAKSKPNHTVLKCLQCNVSSHTLKDCRKFARMSDDDRFQWARENEICFGCLQKGHRGFSCKANVSCKVCKKHHNTLLHPRSAKTVATLQETEREQSEDEDGDAGEEATSQDNVVTAVNIEKERRLLLRIVPVKLHGPLKTVETYAFLDSGSTVTMIREDMAAELGLQGEKQPLKVRWTDNSIREENESQVVSFSISGVKENAKTFSVYRARTVRQLNLPQQTVNPALLGQSFEHLKDLEISAYKDAKPTILLGEDNWALAIPLKVVHRSWNGPVATKTRLGWVLHGKIPLRLKGRVNDEEDHQLSQWSEEDDGTSLHDLVKEFVLGEKATDVNKDKELSTDDERAVATFESTTRRVEGRWETGLLWKSDHPLPQSRGMALKRFYNLEKRMDKDPAFAKQYISKMEESIAKGYVSKLEPHELNMKPRREWYLPHLGVVNPNKPGKLRICFDASAKVDGVSLNDSLLTGPDLLVSLPGLLCRFREHPIAIGGDIKEMYPQIKIRHEDQMAQKFFWRGRDRSKPPEEFAVRVMTFGARCSPFSAQEVKNRNALEQKLETKETISAIVSNHYMDDYLDSCQDEQEAITRVHDVCRVHKLGGFIMCNWISNSLKVLESLPVDLRSAKGASLDLGENQSEKLLGLWWRPSNDEFHFQVKVERLDKDLVEGKRNPTKREVLRWVMTLFDPLGLIMFVVNEGKMLLQEVWREGIKWDQDIGDKLSKDWAKWMQRVLALTNISIPRCYNLAMARDIQLHVMCDASERAYAAVSYIRTVTTQGRHVKLCVSKARVAPVKQMSIPRLELQAALTAVHLARFVIKEHRIEFSRVIFWSDSQIVLSWIRATDKRLQAYVKRRIDQILEGSSRDAWKWVPTKDNCADDATRVSKTVTLNESERWFTGPTLLWKDEDEWPKEPSTQEIMDDNTEYVAMNREAETELLPDITRFSQWLRLIRTTAWVPRIAKFLLYRDDSMKRELETEELQVAELQWLRKTQGDAFDEELSLLQQRKPLPTDCRLARLDPFLDEKGLIRVGSRIGEAENVAYDTKYPIVLPYEHPYTKLLLGKYHRWAQHQGKETILNALRQKYWVLRARLAVKSSFNRCGLCQLKRATPQPPKMAPLPPARMAHNCRPFTSVGLDYFGPLQVTIGRRQEKRYVALFTCLTVRAVHLEVATDLSSGSAIMAIRRFIARRGTPREIFSDNGTNFKKADRELKDAFRDLQADEVQRQLAPHGIKWIFNCPAAPHMGGAWERLVQTVKKALNATLNEQAPREDVLTTALAEVEFIVNSRPLTQVSVDPADMECLTPNHFLLGDALGSPVGPPISENVCLRMTWRKSQQIADSFWKRWVNDYLPELVKRNKWTKSVEPLKIGDLVVLGEDTYPRGRWPRGIVVATFPGKDGQVRSANIKTSHGIFRRPATKIAKLHLQQ</sequence>
<dbReference type="InterPro" id="IPR036397">
    <property type="entry name" value="RNaseH_sf"/>
</dbReference>
<dbReference type="PANTHER" id="PTHR47331">
    <property type="entry name" value="PHD-TYPE DOMAIN-CONTAINING PROTEIN"/>
    <property type="match status" value="1"/>
</dbReference>
<dbReference type="GO" id="GO:0008270">
    <property type="term" value="F:zinc ion binding"/>
    <property type="evidence" value="ECO:0007669"/>
    <property type="project" value="InterPro"/>
</dbReference>
<gene>
    <name evidence="2" type="ORF">GE061_011366</name>
</gene>
<dbReference type="Gene3D" id="3.10.10.10">
    <property type="entry name" value="HIV Type 1 Reverse Transcriptase, subunit A, domain 1"/>
    <property type="match status" value="1"/>
</dbReference>
<dbReference type="Gene3D" id="3.30.70.270">
    <property type="match status" value="1"/>
</dbReference>
<reference evidence="2" key="1">
    <citation type="journal article" date="2021" name="Mol. Ecol. Resour.">
        <title>Apolygus lucorum genome provides insights into omnivorousness and mesophyll feeding.</title>
        <authorList>
            <person name="Liu Y."/>
            <person name="Liu H."/>
            <person name="Wang H."/>
            <person name="Huang T."/>
            <person name="Liu B."/>
            <person name="Yang B."/>
            <person name="Yin L."/>
            <person name="Li B."/>
            <person name="Zhang Y."/>
            <person name="Zhang S."/>
            <person name="Jiang F."/>
            <person name="Zhang X."/>
            <person name="Ren Y."/>
            <person name="Wang B."/>
            <person name="Wang S."/>
            <person name="Lu Y."/>
            <person name="Wu K."/>
            <person name="Fan W."/>
            <person name="Wang G."/>
        </authorList>
    </citation>
    <scope>NUCLEOTIDE SEQUENCE</scope>
    <source>
        <strain evidence="2">12Hb</strain>
    </source>
</reference>
<comment type="caution">
    <text evidence="2">The sequence shown here is derived from an EMBL/GenBank/DDBJ whole genome shotgun (WGS) entry which is preliminary data.</text>
</comment>
<dbReference type="Gene3D" id="3.30.420.10">
    <property type="entry name" value="Ribonuclease H-like superfamily/Ribonuclease H"/>
    <property type="match status" value="2"/>
</dbReference>
<dbReference type="InterPro" id="IPR021109">
    <property type="entry name" value="Peptidase_aspartic_dom_sf"/>
</dbReference>
<evidence type="ECO:0000313" key="3">
    <source>
        <dbReference type="Proteomes" id="UP000466442"/>
    </source>
</evidence>
<evidence type="ECO:0000256" key="1">
    <source>
        <dbReference type="SAM" id="MobiDB-lite"/>
    </source>
</evidence>
<dbReference type="GO" id="GO:0003676">
    <property type="term" value="F:nucleic acid binding"/>
    <property type="evidence" value="ECO:0007669"/>
    <property type="project" value="InterPro"/>
</dbReference>
<dbReference type="InterPro" id="IPR001584">
    <property type="entry name" value="Integrase_cat-core"/>
</dbReference>
<dbReference type="InterPro" id="IPR040676">
    <property type="entry name" value="DUF5641"/>
</dbReference>
<dbReference type="SUPFAM" id="SSF53098">
    <property type="entry name" value="Ribonuclease H-like"/>
    <property type="match status" value="1"/>
</dbReference>
<dbReference type="Pfam" id="PF18701">
    <property type="entry name" value="DUF5641"/>
    <property type="match status" value="1"/>
</dbReference>
<accession>A0A6A4JIC1</accession>
<dbReference type="GO" id="GO:0042575">
    <property type="term" value="C:DNA polymerase complex"/>
    <property type="evidence" value="ECO:0007669"/>
    <property type="project" value="UniProtKB-ARBA"/>
</dbReference>
<feature type="region of interest" description="Disordered" evidence="1">
    <location>
        <begin position="106"/>
        <end position="133"/>
    </location>
</feature>
<dbReference type="PANTHER" id="PTHR47331:SF1">
    <property type="entry name" value="GAG-LIKE PROTEIN"/>
    <property type="match status" value="1"/>
</dbReference>
<dbReference type="Pfam" id="PF03564">
    <property type="entry name" value="DUF1759"/>
    <property type="match status" value="1"/>
</dbReference>